<feature type="signal peptide" evidence="2">
    <location>
        <begin position="1"/>
        <end position="22"/>
    </location>
</feature>
<keyword evidence="2" id="KW-0732">Signal</keyword>
<sequence>MKKTVKLAFASTLLISAVPTNATTLNIQWLGASTLIFEFGDIQIITDPALGVGEKAYRMADPNENFDLSVGPMVKDHRRMQSLPAITPKEWDFILLSHSHEDHFDQVARRDLDKELPIIAPSADKELLTELGFSKQTLLDWGDTWQVSENGFKVSVTTLPAFHSENPKVLSLLGAGNGYWLEFVKDDYKKTVYWSGDSFITNSVLAALTPLGNIDLFIPHIGAVGVYRPLGKIAMDSNDAMMAIEQLQPERTLPIHHSTYDLFIEPVSVLMDKAVAADVYVDVIAPGAWLMIR</sequence>
<feature type="chain" id="PRO_5017034622" evidence="2">
    <location>
        <begin position="23"/>
        <end position="293"/>
    </location>
</feature>
<dbReference type="GO" id="GO:0016787">
    <property type="term" value="F:hydrolase activity"/>
    <property type="evidence" value="ECO:0007669"/>
    <property type="project" value="UniProtKB-KW"/>
</dbReference>
<evidence type="ECO:0000256" key="2">
    <source>
        <dbReference type="SAM" id="SignalP"/>
    </source>
</evidence>
<dbReference type="InterPro" id="IPR036866">
    <property type="entry name" value="RibonucZ/Hydroxyglut_hydro"/>
</dbReference>
<evidence type="ECO:0000313" key="4">
    <source>
        <dbReference type="EMBL" id="RCS73203.1"/>
    </source>
</evidence>
<keyword evidence="1 4" id="KW-0378">Hydrolase</keyword>
<protein>
    <submittedName>
        <fullName evidence="4">MBL fold metallo-hydrolase</fullName>
    </submittedName>
</protein>
<dbReference type="GeneID" id="303188461"/>
<comment type="caution">
    <text evidence="4">The sequence shown here is derived from an EMBL/GenBank/DDBJ whole genome shotgun (WGS) entry which is preliminary data.</text>
</comment>
<dbReference type="PANTHER" id="PTHR43546">
    <property type="entry name" value="UPF0173 METAL-DEPENDENT HYDROLASE MJ1163-RELATED"/>
    <property type="match status" value="1"/>
</dbReference>
<dbReference type="RefSeq" id="WP_086958501.1">
    <property type="nucleotide sequence ID" value="NZ_FUKS01000006.1"/>
</dbReference>
<dbReference type="Proteomes" id="UP000252479">
    <property type="component" value="Unassembled WGS sequence"/>
</dbReference>
<dbReference type="AlphaFoldDB" id="A0A368LNY4"/>
<gene>
    <name evidence="4" type="ORF">CIK83_05990</name>
</gene>
<dbReference type="InterPro" id="IPR001279">
    <property type="entry name" value="Metallo-B-lactamas"/>
</dbReference>
<name>A0A368LNY4_9VIBR</name>
<evidence type="ECO:0000259" key="3">
    <source>
        <dbReference type="Pfam" id="PF12706"/>
    </source>
</evidence>
<dbReference type="PANTHER" id="PTHR43546:SF9">
    <property type="entry name" value="L-ASCORBATE-6-PHOSPHATE LACTONASE ULAG-RELATED"/>
    <property type="match status" value="1"/>
</dbReference>
<dbReference type="SUPFAM" id="SSF56281">
    <property type="entry name" value="Metallo-hydrolase/oxidoreductase"/>
    <property type="match status" value="1"/>
</dbReference>
<dbReference type="Pfam" id="PF12706">
    <property type="entry name" value="Lactamase_B_2"/>
    <property type="match status" value="1"/>
</dbReference>
<dbReference type="EMBL" id="QPGL01000001">
    <property type="protein sequence ID" value="RCS73203.1"/>
    <property type="molecule type" value="Genomic_DNA"/>
</dbReference>
<evidence type="ECO:0000256" key="1">
    <source>
        <dbReference type="ARBA" id="ARBA00022801"/>
    </source>
</evidence>
<organism evidence="4 5">
    <name type="scientific">Vibrio casei</name>
    <dbReference type="NCBI Taxonomy" id="673372"/>
    <lineage>
        <taxon>Bacteria</taxon>
        <taxon>Pseudomonadati</taxon>
        <taxon>Pseudomonadota</taxon>
        <taxon>Gammaproteobacteria</taxon>
        <taxon>Vibrionales</taxon>
        <taxon>Vibrionaceae</taxon>
        <taxon>Vibrio</taxon>
    </lineage>
</organism>
<evidence type="ECO:0000313" key="5">
    <source>
        <dbReference type="Proteomes" id="UP000252479"/>
    </source>
</evidence>
<dbReference type="InterPro" id="IPR050114">
    <property type="entry name" value="UPF0173_UPF0282_UlaG_hydrolase"/>
</dbReference>
<dbReference type="Gene3D" id="3.60.15.10">
    <property type="entry name" value="Ribonuclease Z/Hydroxyacylglutathione hydrolase-like"/>
    <property type="match status" value="1"/>
</dbReference>
<proteinExistence type="predicted"/>
<accession>A0A368LNY4</accession>
<keyword evidence="5" id="KW-1185">Reference proteome</keyword>
<feature type="domain" description="Metallo-beta-lactamase" evidence="3">
    <location>
        <begin position="82"/>
        <end position="257"/>
    </location>
</feature>
<reference evidence="4 5" key="1">
    <citation type="journal article" date="2017" name="Elife">
        <title>Extensive horizontal gene transfer in cheese-associated bacteria.</title>
        <authorList>
            <person name="Bonham K.S."/>
            <person name="Wolfe B.E."/>
            <person name="Dutton R.J."/>
        </authorList>
    </citation>
    <scope>NUCLEOTIDE SEQUENCE [LARGE SCALE GENOMIC DNA]</scope>
    <source>
        <strain evidence="4 5">JB196</strain>
    </source>
</reference>